<feature type="compositionally biased region" description="Polar residues" evidence="1">
    <location>
        <begin position="14"/>
        <end position="30"/>
    </location>
</feature>
<dbReference type="GeneID" id="64575569"/>
<feature type="region of interest" description="Disordered" evidence="1">
    <location>
        <begin position="1"/>
        <end position="46"/>
    </location>
</feature>
<evidence type="ECO:0000313" key="2">
    <source>
        <dbReference type="EMBL" id="QOU19497.1"/>
    </source>
</evidence>
<name>A0A871QZV6_DEKBR</name>
<evidence type="ECO:0000313" key="3">
    <source>
        <dbReference type="Proteomes" id="UP000663131"/>
    </source>
</evidence>
<dbReference type="KEGG" id="bbrx:BRETT_003646"/>
<accession>A0A871QZV6</accession>
<dbReference type="EMBL" id="CP063134">
    <property type="protein sequence ID" value="QOU19497.1"/>
    <property type="molecule type" value="Genomic_DNA"/>
</dbReference>
<dbReference type="RefSeq" id="XP_041135990.1">
    <property type="nucleotide sequence ID" value="XM_041282151.1"/>
</dbReference>
<reference evidence="2" key="1">
    <citation type="submission" date="2020-10" db="EMBL/GenBank/DDBJ databases">
        <authorList>
            <person name="Palmer J.M."/>
        </authorList>
    </citation>
    <scope>NUCLEOTIDE SEQUENCE</scope>
    <source>
        <strain evidence="2">UCD 2041</strain>
    </source>
</reference>
<protein>
    <submittedName>
        <fullName evidence="2">Uncharacterized protein</fullName>
    </submittedName>
</protein>
<dbReference type="Proteomes" id="UP000663131">
    <property type="component" value="Chromosome 6"/>
</dbReference>
<gene>
    <name evidence="2" type="ORF">BRETT_003646</name>
</gene>
<evidence type="ECO:0000256" key="1">
    <source>
        <dbReference type="SAM" id="MobiDB-lite"/>
    </source>
</evidence>
<dbReference type="OrthoDB" id="3992524at2759"/>
<reference evidence="2" key="2">
    <citation type="journal article" name="BMC Genomics">
        <title>New genome assemblies reveal patterns of domestication and adaptation across Brettanomyces (Dekkera) species.</title>
        <authorList>
            <person name="Roach M.J."/>
            <person name="Borneman A.R."/>
        </authorList>
    </citation>
    <scope>NUCLEOTIDE SEQUENCE</scope>
    <source>
        <strain evidence="2">UCD 2041</strain>
    </source>
</reference>
<sequence length="347" mass="39485">MSSFQIPVLDLAQKPNQDSDSINSTPSSAGPESIRDNLMDSSSQMNHVPSILSSSWHVESRSTVNRLSDESSNWLLFPSGDNQFRHEVLSGNNIDSTPCDLSTTTSNLTEGTFPFADNFSNATSDRVELAQRRNATNQRIESWRQEQVRILLGELSGTTNPIITNHGSGNLRPFEARDLLRKWDLESLSTDRKWRKCTKIEKLYGDYVIRGYSGSHLKEIKTALNDLATYLKDSLRSPPKVKAIKHEYKRQRNRHSDSQFMNNPSLQKCIPIYLKGIIVESNLFYDFQTREADGCTDKECDTEEREVNEQPNDESVGVIPMRRQNFWETDSVDSSQFTTRSESIVGF</sequence>
<organism evidence="2 3">
    <name type="scientific">Dekkera bruxellensis</name>
    <name type="common">Brettanomyces custersii</name>
    <dbReference type="NCBI Taxonomy" id="5007"/>
    <lineage>
        <taxon>Eukaryota</taxon>
        <taxon>Fungi</taxon>
        <taxon>Dikarya</taxon>
        <taxon>Ascomycota</taxon>
        <taxon>Saccharomycotina</taxon>
        <taxon>Pichiomycetes</taxon>
        <taxon>Pichiales</taxon>
        <taxon>Pichiaceae</taxon>
        <taxon>Brettanomyces</taxon>
    </lineage>
</organism>
<proteinExistence type="predicted"/>
<dbReference type="AlphaFoldDB" id="A0A871QZV6"/>